<gene>
    <name evidence="1" type="ORF">RPERSI_LOCUS32981</name>
</gene>
<feature type="non-terminal residue" evidence="1">
    <location>
        <position position="163"/>
    </location>
</feature>
<dbReference type="Proteomes" id="UP000789920">
    <property type="component" value="Unassembled WGS sequence"/>
</dbReference>
<dbReference type="EMBL" id="CAJVQC010140274">
    <property type="protein sequence ID" value="CAG8843911.1"/>
    <property type="molecule type" value="Genomic_DNA"/>
</dbReference>
<name>A0ACA9SRC0_9GLOM</name>
<evidence type="ECO:0000313" key="1">
    <source>
        <dbReference type="EMBL" id="CAG8843911.1"/>
    </source>
</evidence>
<comment type="caution">
    <text evidence="1">The sequence shown here is derived from an EMBL/GenBank/DDBJ whole genome shotgun (WGS) entry which is preliminary data.</text>
</comment>
<accession>A0ACA9SRC0</accession>
<proteinExistence type="predicted"/>
<keyword evidence="2" id="KW-1185">Reference proteome</keyword>
<evidence type="ECO:0000313" key="2">
    <source>
        <dbReference type="Proteomes" id="UP000789920"/>
    </source>
</evidence>
<protein>
    <submittedName>
        <fullName evidence="1">23723_t:CDS:1</fullName>
    </submittedName>
</protein>
<sequence>KSLTGGKLNKTAEIENYPGFALIQGPELAAKIKALNLEKKAIENNLGVPGEKEFTNHGVAYCAICDGWLFRGQSVAVVGGGYSSLETSLYMSNIASRVYLIHRRANFRTEREIVEKVEKNPKITLIINSVIKEIHGQGKVEKIIIRNLLSEKENELLVSAVFP</sequence>
<feature type="non-terminal residue" evidence="1">
    <location>
        <position position="1"/>
    </location>
</feature>
<organism evidence="1 2">
    <name type="scientific">Racocetra persica</name>
    <dbReference type="NCBI Taxonomy" id="160502"/>
    <lineage>
        <taxon>Eukaryota</taxon>
        <taxon>Fungi</taxon>
        <taxon>Fungi incertae sedis</taxon>
        <taxon>Mucoromycota</taxon>
        <taxon>Glomeromycotina</taxon>
        <taxon>Glomeromycetes</taxon>
        <taxon>Diversisporales</taxon>
        <taxon>Gigasporaceae</taxon>
        <taxon>Racocetra</taxon>
    </lineage>
</organism>
<reference evidence="1" key="1">
    <citation type="submission" date="2021-06" db="EMBL/GenBank/DDBJ databases">
        <authorList>
            <person name="Kallberg Y."/>
            <person name="Tangrot J."/>
            <person name="Rosling A."/>
        </authorList>
    </citation>
    <scope>NUCLEOTIDE SEQUENCE</scope>
    <source>
        <strain evidence="1">MA461A</strain>
    </source>
</reference>